<reference evidence="5 6" key="1">
    <citation type="submission" date="2019-02" db="EMBL/GenBank/DDBJ databases">
        <title>Genomic Encyclopedia of Type Strains, Phase IV (KMG-IV): sequencing the most valuable type-strain genomes for metagenomic binning, comparative biology and taxonomic classification.</title>
        <authorList>
            <person name="Goeker M."/>
        </authorList>
    </citation>
    <scope>NUCLEOTIDE SEQUENCE [LARGE SCALE GENOMIC DNA]</scope>
    <source>
        <strain evidence="5 6">DSM 18116</strain>
    </source>
</reference>
<gene>
    <name evidence="5" type="ORF">EV199_2579</name>
</gene>
<dbReference type="Gene3D" id="1.50.10.10">
    <property type="match status" value="1"/>
</dbReference>
<dbReference type="EC" id="5.1.3.11" evidence="4"/>
<dbReference type="PANTHER" id="PTHR15108">
    <property type="entry name" value="N-ACYLGLUCOSAMINE-2-EPIMERASE"/>
    <property type="match status" value="1"/>
</dbReference>
<dbReference type="Proteomes" id="UP000293874">
    <property type="component" value="Unassembled WGS sequence"/>
</dbReference>
<evidence type="ECO:0000313" key="5">
    <source>
        <dbReference type="EMBL" id="RZS70686.1"/>
    </source>
</evidence>
<comment type="caution">
    <text evidence="5">The sequence shown here is derived from an EMBL/GenBank/DDBJ whole genome shotgun (WGS) entry which is preliminary data.</text>
</comment>
<comment type="similarity">
    <text evidence="2">Belongs to the N-acylglucosamine 2-epimerase family.</text>
</comment>
<evidence type="ECO:0000256" key="2">
    <source>
        <dbReference type="ARBA" id="ARBA00008558"/>
    </source>
</evidence>
<dbReference type="InterPro" id="IPR010819">
    <property type="entry name" value="AGE/CE"/>
</dbReference>
<dbReference type="EMBL" id="SGXA01000002">
    <property type="protein sequence ID" value="RZS70686.1"/>
    <property type="molecule type" value="Genomic_DNA"/>
</dbReference>
<proteinExistence type="inferred from homology"/>
<evidence type="ECO:0000256" key="1">
    <source>
        <dbReference type="ARBA" id="ARBA00001470"/>
    </source>
</evidence>
<protein>
    <recommendedName>
        <fullName evidence="4">Cellobiose 2-epimerase</fullName>
        <shortName evidence="4">CE</shortName>
        <ecNumber evidence="4">5.1.3.11</ecNumber>
    </recommendedName>
</protein>
<dbReference type="InterPro" id="IPR028584">
    <property type="entry name" value="Cellobiose_2_epim"/>
</dbReference>
<evidence type="ECO:0000313" key="6">
    <source>
        <dbReference type="Proteomes" id="UP000293874"/>
    </source>
</evidence>
<organism evidence="5 6">
    <name type="scientific">Pseudobacter ginsenosidimutans</name>
    <dbReference type="NCBI Taxonomy" id="661488"/>
    <lineage>
        <taxon>Bacteria</taxon>
        <taxon>Pseudomonadati</taxon>
        <taxon>Bacteroidota</taxon>
        <taxon>Chitinophagia</taxon>
        <taxon>Chitinophagales</taxon>
        <taxon>Chitinophagaceae</taxon>
        <taxon>Pseudobacter</taxon>
    </lineage>
</organism>
<evidence type="ECO:0000256" key="4">
    <source>
        <dbReference type="HAMAP-Rule" id="MF_00929"/>
    </source>
</evidence>
<dbReference type="AlphaFoldDB" id="A0A4Q7MPS1"/>
<dbReference type="GO" id="GO:0047736">
    <property type="term" value="F:cellobiose epimerase activity"/>
    <property type="evidence" value="ECO:0007669"/>
    <property type="project" value="UniProtKB-UniRule"/>
</dbReference>
<dbReference type="InterPro" id="IPR008928">
    <property type="entry name" value="6-hairpin_glycosidase_sf"/>
</dbReference>
<comment type="function">
    <text evidence="4">Catalyzes the reversible epimerization of cellobiose to 4-O-beta-D-glucopyranosyl-D-mannose (Glc-Man).</text>
</comment>
<evidence type="ECO:0000256" key="3">
    <source>
        <dbReference type="ARBA" id="ARBA00023235"/>
    </source>
</evidence>
<dbReference type="RefSeq" id="WP_207234258.1">
    <property type="nucleotide sequence ID" value="NZ_CP042431.1"/>
</dbReference>
<name>A0A4Q7MPS1_9BACT</name>
<dbReference type="Pfam" id="PF07221">
    <property type="entry name" value="GlcNAc_2-epim"/>
    <property type="match status" value="1"/>
</dbReference>
<comment type="similarity">
    <text evidence="4">Belongs to the cellobiose 2-epimerase family.</text>
</comment>
<keyword evidence="6" id="KW-1185">Reference proteome</keyword>
<keyword evidence="3 4" id="KW-0413">Isomerase</keyword>
<dbReference type="HAMAP" id="MF_00929">
    <property type="entry name" value="Cellobiose_2_epim"/>
    <property type="match status" value="1"/>
</dbReference>
<dbReference type="SUPFAM" id="SSF48208">
    <property type="entry name" value="Six-hairpin glycosidases"/>
    <property type="match status" value="1"/>
</dbReference>
<sequence>MLSLAQFKEEVTKELYSILDYWMLHVVDHQQGGFYGKIDHDDTVFPEALKGSVLNSRICWSFAAAYNQTQKTQYLRIAERAYEYIVEHFIDPDYGGVYWTVTASGQPADTKKQTYAIAFAVYGLSEYYRASGDEAAKQHAIDLYRTIIQHAAEPVHGGYLEAFARDWSDLPDMRLSAKDANERKTMNTHLHVLEAFANLYRIWPEPALKKQIIQLIDIFSHHIIHPYTQHLQLFFSDDWEPRSTLISYGHDIEAAWLIQEAAEVIREDILLKEISTRSVQIAIAAAEALDADGGLWYEFDPATNHWAREKHWWPQAEAMVGFFNAWQITHDENFLKNAIGSWKFIQEFLIDSHKGEWIWGVYENYHIIAQEDKAGLWKCPYHNGRACLEIMRRIQ</sequence>
<dbReference type="InterPro" id="IPR012341">
    <property type="entry name" value="6hp_glycosidase-like_sf"/>
</dbReference>
<dbReference type="GO" id="GO:0005975">
    <property type="term" value="P:carbohydrate metabolic process"/>
    <property type="evidence" value="ECO:0007669"/>
    <property type="project" value="InterPro"/>
</dbReference>
<comment type="catalytic activity">
    <reaction evidence="1 4">
        <text>D-cellobiose = beta-D-glucosyl-(1-&gt;4)-D-mannopyranose</text>
        <dbReference type="Rhea" id="RHEA:23384"/>
        <dbReference type="ChEBI" id="CHEBI:17057"/>
        <dbReference type="ChEBI" id="CHEBI:47931"/>
        <dbReference type="EC" id="5.1.3.11"/>
    </reaction>
</comment>
<accession>A0A4Q7MPS1</accession>